<name>A0ACC0ZUB8_9ROSI</name>
<comment type="caution">
    <text evidence="1">The sequence shown here is derived from an EMBL/GenBank/DDBJ whole genome shotgun (WGS) entry which is preliminary data.</text>
</comment>
<evidence type="ECO:0000313" key="1">
    <source>
        <dbReference type="EMBL" id="KAJ0075586.1"/>
    </source>
</evidence>
<keyword evidence="2" id="KW-1185">Reference proteome</keyword>
<evidence type="ECO:0000313" key="2">
    <source>
        <dbReference type="Proteomes" id="UP001164250"/>
    </source>
</evidence>
<proteinExistence type="predicted"/>
<reference evidence="2" key="1">
    <citation type="journal article" date="2023" name="G3 (Bethesda)">
        <title>Genome assembly and association tests identify interacting loci associated with vigor, precocity, and sex in interspecific pistachio rootstocks.</title>
        <authorList>
            <person name="Palmer W."/>
            <person name="Jacygrad E."/>
            <person name="Sagayaradj S."/>
            <person name="Cavanaugh K."/>
            <person name="Han R."/>
            <person name="Bertier L."/>
            <person name="Beede B."/>
            <person name="Kafkas S."/>
            <person name="Golino D."/>
            <person name="Preece J."/>
            <person name="Michelmore R."/>
        </authorList>
    </citation>
    <scope>NUCLEOTIDE SEQUENCE [LARGE SCALE GENOMIC DNA]</scope>
</reference>
<dbReference type="EMBL" id="CM047910">
    <property type="protein sequence ID" value="KAJ0075586.1"/>
    <property type="molecule type" value="Genomic_DNA"/>
</dbReference>
<gene>
    <name evidence="1" type="ORF">Patl1_33839</name>
</gene>
<organism evidence="1 2">
    <name type="scientific">Pistacia atlantica</name>
    <dbReference type="NCBI Taxonomy" id="434234"/>
    <lineage>
        <taxon>Eukaryota</taxon>
        <taxon>Viridiplantae</taxon>
        <taxon>Streptophyta</taxon>
        <taxon>Embryophyta</taxon>
        <taxon>Tracheophyta</taxon>
        <taxon>Spermatophyta</taxon>
        <taxon>Magnoliopsida</taxon>
        <taxon>eudicotyledons</taxon>
        <taxon>Gunneridae</taxon>
        <taxon>Pentapetalae</taxon>
        <taxon>rosids</taxon>
        <taxon>malvids</taxon>
        <taxon>Sapindales</taxon>
        <taxon>Anacardiaceae</taxon>
        <taxon>Pistacia</taxon>
    </lineage>
</organism>
<accession>A0ACC0ZUB8</accession>
<sequence>MSAIRDQEISSMPLLKGCILMVSRCYVLAGTFCFLPSIEEYNDIMAVDALLQKVLDDKYLQLSANGRDVLHWGKNIISAKTWTKKELVGYLYLTNAKRLEEVMGKLGFSTGSST</sequence>
<protein>
    <submittedName>
        <fullName evidence="1">Uncharacterized protein</fullName>
    </submittedName>
</protein>
<dbReference type="Proteomes" id="UP001164250">
    <property type="component" value="Chromosome 15"/>
</dbReference>